<dbReference type="GO" id="GO:0000155">
    <property type="term" value="F:phosphorelay sensor kinase activity"/>
    <property type="evidence" value="ECO:0007669"/>
    <property type="project" value="InterPro"/>
</dbReference>
<dbReference type="SMART" id="SM00388">
    <property type="entry name" value="HisKA"/>
    <property type="match status" value="1"/>
</dbReference>
<evidence type="ECO:0000256" key="5">
    <source>
        <dbReference type="ARBA" id="ARBA00022553"/>
    </source>
</evidence>
<dbReference type="OrthoDB" id="9796457at2"/>
<evidence type="ECO:0000256" key="10">
    <source>
        <dbReference type="ARBA" id="ARBA00023012"/>
    </source>
</evidence>
<keyword evidence="8 14" id="KW-0418">Kinase</keyword>
<proteinExistence type="predicted"/>
<keyword evidence="4" id="KW-1003">Cell membrane</keyword>
<sequence length="674" mass="76636">MFKRNSPPGIPEYIRRVVVLTTVLITISVTVLVIAQQLVLYKNTSEQLRHGMIEKQKQFVKDLIAIEVEYIENQKRAFDNEVAQKLVDHVQTARQLAEDLYNRYHADMNQPELEKLIIQAVSSLRGFSPYTHIFINTLDGKGVYYSGKPGFAGKNLVELTDSYGNKVVQAEIDKIHQAEGGIIYYGDASSGGSGQGDKLSYVEPFDALGWYFGAKCYISDYDEEFQDEIARKVSSERFRYGGYLFLTDSDAYPIVLEGSVYREDSETGRAINEAQQNVFLNQLKVAKSSDEGGFIHYDWNGFTEQTKGRKIAYVRYYKPAGWMLGAGFYIDELESELRLQNMELKSGVVRNIVQVVLLVLLVVLAELYLLYRFRLHFKQDFDMFKHFFQRGKGSYEMISVEKIHFREFAEMGVVANEMIEERRRIHNQLVAEQEKARASDRLKTAFLANMSHEIRTPMNAIIGFGELVDDEELDPEMQKTFIRLIRQNGQMLMCLIDDIIDIAKIESGQMSVTKAWFRLNDLMAELEAHFCGLVENDPDKSIAFGVNLDIPSEYPCFSDAFRLKQVLYNLIGNAIKFTQHGKVGVHVVLRNECLYFTVTDSGIGIAKDELDVIFERFMQSANHRDKNFGGTGLGLAICKNIVGLLGGEITVKSVLGEGSTFGFYIPVESREQNP</sequence>
<dbReference type="PANTHER" id="PTHR43711">
    <property type="entry name" value="TWO-COMPONENT HISTIDINE KINASE"/>
    <property type="match status" value="1"/>
</dbReference>
<dbReference type="EMBL" id="QAAD01000015">
    <property type="protein sequence ID" value="PTN07603.1"/>
    <property type="molecule type" value="Genomic_DNA"/>
</dbReference>
<keyword evidence="6" id="KW-0808">Transferase</keyword>
<feature type="transmembrane region" description="Helical" evidence="12">
    <location>
        <begin position="352"/>
        <end position="371"/>
    </location>
</feature>
<dbReference type="CDD" id="cd00082">
    <property type="entry name" value="HisKA"/>
    <property type="match status" value="1"/>
</dbReference>
<evidence type="ECO:0000256" key="9">
    <source>
        <dbReference type="ARBA" id="ARBA00022989"/>
    </source>
</evidence>
<keyword evidence="9 12" id="KW-1133">Transmembrane helix</keyword>
<dbReference type="FunFam" id="3.30.565.10:FF:000010">
    <property type="entry name" value="Sensor histidine kinase RcsC"/>
    <property type="match status" value="1"/>
</dbReference>
<keyword evidence="7 12" id="KW-0812">Transmembrane</keyword>
<dbReference type="RefSeq" id="WP_107823133.1">
    <property type="nucleotide sequence ID" value="NZ_OY782574.1"/>
</dbReference>
<dbReference type="Gene3D" id="3.30.450.20">
    <property type="entry name" value="PAS domain"/>
    <property type="match status" value="2"/>
</dbReference>
<dbReference type="InterPro" id="IPR003594">
    <property type="entry name" value="HATPase_dom"/>
</dbReference>
<protein>
    <recommendedName>
        <fullName evidence="3">histidine kinase</fullName>
        <ecNumber evidence="3">2.7.13.3</ecNumber>
    </recommendedName>
</protein>
<evidence type="ECO:0000313" key="14">
    <source>
        <dbReference type="EMBL" id="PTN07603.1"/>
    </source>
</evidence>
<organism evidence="14 15">
    <name type="scientific">Mangrovibacterium marinum</name>
    <dbReference type="NCBI Taxonomy" id="1639118"/>
    <lineage>
        <taxon>Bacteria</taxon>
        <taxon>Pseudomonadati</taxon>
        <taxon>Bacteroidota</taxon>
        <taxon>Bacteroidia</taxon>
        <taxon>Marinilabiliales</taxon>
        <taxon>Prolixibacteraceae</taxon>
        <taxon>Mangrovibacterium</taxon>
    </lineage>
</organism>
<evidence type="ECO:0000256" key="8">
    <source>
        <dbReference type="ARBA" id="ARBA00022777"/>
    </source>
</evidence>
<dbReference type="InterPro" id="IPR036097">
    <property type="entry name" value="HisK_dim/P_sf"/>
</dbReference>
<evidence type="ECO:0000256" key="7">
    <source>
        <dbReference type="ARBA" id="ARBA00022692"/>
    </source>
</evidence>
<dbReference type="Pfam" id="PF02518">
    <property type="entry name" value="HATPase_c"/>
    <property type="match status" value="1"/>
</dbReference>
<dbReference type="GO" id="GO:0005886">
    <property type="term" value="C:plasma membrane"/>
    <property type="evidence" value="ECO:0007669"/>
    <property type="project" value="UniProtKB-SubCell"/>
</dbReference>
<dbReference type="Pfam" id="PF00512">
    <property type="entry name" value="HisKA"/>
    <property type="match status" value="1"/>
</dbReference>
<dbReference type="SUPFAM" id="SSF47384">
    <property type="entry name" value="Homodimeric domain of signal transducing histidine kinase"/>
    <property type="match status" value="1"/>
</dbReference>
<keyword evidence="5" id="KW-0597">Phosphoprotein</keyword>
<dbReference type="InterPro" id="IPR005467">
    <property type="entry name" value="His_kinase_dom"/>
</dbReference>
<evidence type="ECO:0000259" key="13">
    <source>
        <dbReference type="PROSITE" id="PS50109"/>
    </source>
</evidence>
<dbReference type="InterPro" id="IPR050736">
    <property type="entry name" value="Sensor_HK_Regulatory"/>
</dbReference>
<dbReference type="AlphaFoldDB" id="A0A2T5BZA8"/>
<reference evidence="14 15" key="1">
    <citation type="submission" date="2018-04" db="EMBL/GenBank/DDBJ databases">
        <title>Genomic Encyclopedia of Archaeal and Bacterial Type Strains, Phase II (KMG-II): from individual species to whole genera.</title>
        <authorList>
            <person name="Goeker M."/>
        </authorList>
    </citation>
    <scope>NUCLEOTIDE SEQUENCE [LARGE SCALE GENOMIC DNA]</scope>
    <source>
        <strain evidence="14 15">DSM 28823</strain>
    </source>
</reference>
<dbReference type="PANTHER" id="PTHR43711:SF26">
    <property type="entry name" value="SENSOR HISTIDINE KINASE RCSC"/>
    <property type="match status" value="1"/>
</dbReference>
<dbReference type="InterPro" id="IPR004358">
    <property type="entry name" value="Sig_transdc_His_kin-like_C"/>
</dbReference>
<keyword evidence="15" id="KW-1185">Reference proteome</keyword>
<dbReference type="SUPFAM" id="SSF55874">
    <property type="entry name" value="ATPase domain of HSP90 chaperone/DNA topoisomerase II/histidine kinase"/>
    <property type="match status" value="1"/>
</dbReference>
<evidence type="ECO:0000256" key="1">
    <source>
        <dbReference type="ARBA" id="ARBA00000085"/>
    </source>
</evidence>
<dbReference type="CDD" id="cd16922">
    <property type="entry name" value="HATPase_EvgS-ArcB-TorS-like"/>
    <property type="match status" value="1"/>
</dbReference>
<keyword evidence="10" id="KW-0902">Two-component regulatory system</keyword>
<dbReference type="Pfam" id="PF08269">
    <property type="entry name" value="dCache_2"/>
    <property type="match status" value="1"/>
</dbReference>
<dbReference type="PROSITE" id="PS50109">
    <property type="entry name" value="HIS_KIN"/>
    <property type="match status" value="1"/>
</dbReference>
<accession>A0A2T5BZA8</accession>
<keyword evidence="11 12" id="KW-0472">Membrane</keyword>
<dbReference type="EC" id="2.7.13.3" evidence="3"/>
<dbReference type="InterPro" id="IPR036890">
    <property type="entry name" value="HATPase_C_sf"/>
</dbReference>
<comment type="catalytic activity">
    <reaction evidence="1">
        <text>ATP + protein L-histidine = ADP + protein N-phospho-L-histidine.</text>
        <dbReference type="EC" id="2.7.13.3"/>
    </reaction>
</comment>
<name>A0A2T5BZA8_9BACT</name>
<comment type="subcellular location">
    <subcellularLocation>
        <location evidence="2">Cell membrane</location>
        <topology evidence="2">Multi-pass membrane protein</topology>
    </subcellularLocation>
</comment>
<evidence type="ECO:0000313" key="15">
    <source>
        <dbReference type="Proteomes" id="UP000243525"/>
    </source>
</evidence>
<evidence type="ECO:0000256" key="12">
    <source>
        <dbReference type="SAM" id="Phobius"/>
    </source>
</evidence>
<dbReference type="InterPro" id="IPR033480">
    <property type="entry name" value="sCache_2"/>
</dbReference>
<gene>
    <name evidence="14" type="ORF">C8N47_11542</name>
</gene>
<dbReference type="Proteomes" id="UP000243525">
    <property type="component" value="Unassembled WGS sequence"/>
</dbReference>
<dbReference type="InterPro" id="IPR003661">
    <property type="entry name" value="HisK_dim/P_dom"/>
</dbReference>
<evidence type="ECO:0000256" key="3">
    <source>
        <dbReference type="ARBA" id="ARBA00012438"/>
    </source>
</evidence>
<dbReference type="Gene3D" id="1.10.287.130">
    <property type="match status" value="1"/>
</dbReference>
<dbReference type="Gene3D" id="3.30.565.10">
    <property type="entry name" value="Histidine kinase-like ATPase, C-terminal domain"/>
    <property type="match status" value="1"/>
</dbReference>
<comment type="caution">
    <text evidence="14">The sequence shown here is derived from an EMBL/GenBank/DDBJ whole genome shotgun (WGS) entry which is preliminary data.</text>
</comment>
<evidence type="ECO:0000256" key="6">
    <source>
        <dbReference type="ARBA" id="ARBA00022679"/>
    </source>
</evidence>
<dbReference type="SMART" id="SM00387">
    <property type="entry name" value="HATPase_c"/>
    <property type="match status" value="1"/>
</dbReference>
<evidence type="ECO:0000256" key="2">
    <source>
        <dbReference type="ARBA" id="ARBA00004651"/>
    </source>
</evidence>
<dbReference type="InterPro" id="IPR004010">
    <property type="entry name" value="Double_Cache_2"/>
</dbReference>
<dbReference type="PRINTS" id="PR00344">
    <property type="entry name" value="BCTRLSENSOR"/>
</dbReference>
<dbReference type="SMART" id="SM01049">
    <property type="entry name" value="Cache_2"/>
    <property type="match status" value="1"/>
</dbReference>
<feature type="domain" description="Histidine kinase" evidence="13">
    <location>
        <begin position="449"/>
        <end position="669"/>
    </location>
</feature>
<evidence type="ECO:0000256" key="4">
    <source>
        <dbReference type="ARBA" id="ARBA00022475"/>
    </source>
</evidence>
<evidence type="ECO:0000256" key="11">
    <source>
        <dbReference type="ARBA" id="ARBA00023136"/>
    </source>
</evidence>